<keyword evidence="5" id="KW-0539">Nucleus</keyword>
<accession>A0A5N5T4U9</accession>
<evidence type="ECO:0000256" key="5">
    <source>
        <dbReference type="ARBA" id="ARBA00023242"/>
    </source>
</evidence>
<dbReference type="Proteomes" id="UP000326759">
    <property type="component" value="Unassembled WGS sequence"/>
</dbReference>
<dbReference type="GO" id="GO:0005658">
    <property type="term" value="C:alpha DNA polymerase:primase complex"/>
    <property type="evidence" value="ECO:0007669"/>
    <property type="project" value="TreeGrafter"/>
</dbReference>
<feature type="region of interest" description="Disordered" evidence="6">
    <location>
        <begin position="141"/>
        <end position="168"/>
    </location>
</feature>
<organism evidence="9 10">
    <name type="scientific">Armadillidium nasatum</name>
    <dbReference type="NCBI Taxonomy" id="96803"/>
    <lineage>
        <taxon>Eukaryota</taxon>
        <taxon>Metazoa</taxon>
        <taxon>Ecdysozoa</taxon>
        <taxon>Arthropoda</taxon>
        <taxon>Crustacea</taxon>
        <taxon>Multicrustacea</taxon>
        <taxon>Malacostraca</taxon>
        <taxon>Eumalacostraca</taxon>
        <taxon>Peracarida</taxon>
        <taxon>Isopoda</taxon>
        <taxon>Oniscidea</taxon>
        <taxon>Crinocheta</taxon>
        <taxon>Armadillidiidae</taxon>
        <taxon>Armadillidium</taxon>
    </lineage>
</organism>
<evidence type="ECO:0000256" key="2">
    <source>
        <dbReference type="ARBA" id="ARBA00007299"/>
    </source>
</evidence>
<dbReference type="EMBL" id="SEYY01010719">
    <property type="protein sequence ID" value="KAB7501412.1"/>
    <property type="molecule type" value="Genomic_DNA"/>
</dbReference>
<dbReference type="PANTHER" id="PTHR23061:SF12">
    <property type="entry name" value="DNA POLYMERASE ALPHA SUBUNIT B"/>
    <property type="match status" value="1"/>
</dbReference>
<keyword evidence="4" id="KW-0235">DNA replication</keyword>
<comment type="subcellular location">
    <subcellularLocation>
        <location evidence="1">Nucleus</location>
    </subcellularLocation>
</comment>
<gene>
    <name evidence="9" type="primary">POLA2</name>
    <name evidence="9" type="ORF">Anas_07694</name>
</gene>
<dbReference type="AlphaFoldDB" id="A0A5N5T4U9"/>
<evidence type="ECO:0000259" key="7">
    <source>
        <dbReference type="Pfam" id="PF04042"/>
    </source>
</evidence>
<dbReference type="Gene3D" id="3.60.21.60">
    <property type="match status" value="2"/>
</dbReference>
<name>A0A5N5T4U9_9CRUS</name>
<feature type="domain" description="DNA polymerase alpha subunit B N-terminal" evidence="8">
    <location>
        <begin position="9"/>
        <end position="70"/>
    </location>
</feature>
<dbReference type="InterPro" id="IPR007185">
    <property type="entry name" value="DNA_pol_a/d/e_bsu"/>
</dbReference>
<feature type="domain" description="DNA polymerase alpha/delta/epsilon subunit B" evidence="7">
    <location>
        <begin position="296"/>
        <end position="496"/>
    </location>
</feature>
<dbReference type="Pfam" id="PF08418">
    <property type="entry name" value="Pol_alpha_B_N"/>
    <property type="match status" value="1"/>
</dbReference>
<dbReference type="PIRSF" id="PIRSF018300">
    <property type="entry name" value="DNA_pol_alph_2"/>
    <property type="match status" value="1"/>
</dbReference>
<comment type="similarity">
    <text evidence="2">Belongs to the DNA polymerase alpha subunit B family.</text>
</comment>
<evidence type="ECO:0000313" key="9">
    <source>
        <dbReference type="EMBL" id="KAB7501412.1"/>
    </source>
</evidence>
<comment type="caution">
    <text evidence="9">The sequence shown here is derived from an EMBL/GenBank/DDBJ whole genome shotgun (WGS) entry which is preliminary data.</text>
</comment>
<evidence type="ECO:0000256" key="1">
    <source>
        <dbReference type="ARBA" id="ARBA00004123"/>
    </source>
</evidence>
<keyword evidence="10" id="KW-1185">Reference proteome</keyword>
<reference evidence="9 10" key="1">
    <citation type="journal article" date="2019" name="PLoS Biol.">
        <title>Sex chromosomes control vertical transmission of feminizing Wolbachia symbionts in an isopod.</title>
        <authorList>
            <person name="Becking T."/>
            <person name="Chebbi M.A."/>
            <person name="Giraud I."/>
            <person name="Moumen B."/>
            <person name="Laverre T."/>
            <person name="Caubet Y."/>
            <person name="Peccoud J."/>
            <person name="Gilbert C."/>
            <person name="Cordaux R."/>
        </authorList>
    </citation>
    <scope>NUCLEOTIDE SEQUENCE [LARGE SCALE GENOMIC DNA]</scope>
    <source>
        <strain evidence="9">ANa2</strain>
        <tissue evidence="9">Whole body excluding digestive tract and cuticle</tissue>
    </source>
</reference>
<dbReference type="Gene3D" id="1.10.8.530">
    <property type="entry name" value="DNA polymerase alpha-primase, subunit B, N-terminal domain"/>
    <property type="match status" value="1"/>
</dbReference>
<dbReference type="GO" id="GO:0006270">
    <property type="term" value="P:DNA replication initiation"/>
    <property type="evidence" value="ECO:0007669"/>
    <property type="project" value="TreeGrafter"/>
</dbReference>
<evidence type="ECO:0000313" key="10">
    <source>
        <dbReference type="Proteomes" id="UP000326759"/>
    </source>
</evidence>
<dbReference type="OrthoDB" id="336885at2759"/>
<protein>
    <recommendedName>
        <fullName evidence="3">DNA polymerase alpha subunit B</fullName>
    </recommendedName>
</protein>
<evidence type="ECO:0000259" key="8">
    <source>
        <dbReference type="Pfam" id="PF08418"/>
    </source>
</evidence>
<dbReference type="InterPro" id="IPR043034">
    <property type="entry name" value="DNA_pol_alpha_B_N_sf"/>
</dbReference>
<dbReference type="InterPro" id="IPR016722">
    <property type="entry name" value="DNA_pol_alpha_bsu"/>
</dbReference>
<feature type="compositionally biased region" description="Polar residues" evidence="6">
    <location>
        <begin position="146"/>
        <end position="168"/>
    </location>
</feature>
<dbReference type="Pfam" id="PF04042">
    <property type="entry name" value="DNA_pol_E_B"/>
    <property type="match status" value="1"/>
</dbReference>
<dbReference type="GO" id="GO:0003677">
    <property type="term" value="F:DNA binding"/>
    <property type="evidence" value="ECO:0007669"/>
    <property type="project" value="InterPro"/>
</dbReference>
<sequence length="539" mass="59288">MKEKLDSDELQDSFEIYGINISEEGIELCECYSLSGEQFAILWISYAASKTFEEINLERLESFEKEVLSKKVKFSKELSPLEEDPLSTSKVTLSTADDDDDLLAAYGASPAVLSTKKNDKPLESPGGTGVTRSYAQSVSLPDELDPNTSLAPSLTQSPSTQDAFSQRTNSEAVVSSFGPSLSEADWKADFSHIPEVKILPCGGDKSLSGAYNFMFEKLGDCSDILDDAIYYIGNQIKETLDVDELSHVHSAGNIVGIKGINPSGNCLIAEEVNIGKVLPLPNTTFKLGSDSLQIRVSCGPFTTVENLHFKPLKEYLKDVISNPPHVLFLMGPIVDSSHPLLEGLHDSYDSILERCLNIIEAAIKNTQIKVYIQISQKDVCAIPIYPTPPVFLSNPSLTSNVCLLPDPCLLDVDGITFGLTTFDLPMQISREEINFGYGSDRLGRFSKHLLLQQSFYPIYPPPENVFINLEQSDLYTRLPFTPHVIITPSDLKGFVKDVEGCLFINPERLAKGKIGGSHCRIKAKLSFGNLQLNVSINKI</sequence>
<dbReference type="InterPro" id="IPR013627">
    <property type="entry name" value="Pol_alpha_B_N"/>
</dbReference>
<evidence type="ECO:0000256" key="4">
    <source>
        <dbReference type="ARBA" id="ARBA00022705"/>
    </source>
</evidence>
<evidence type="ECO:0000256" key="6">
    <source>
        <dbReference type="SAM" id="MobiDB-lite"/>
    </source>
</evidence>
<proteinExistence type="inferred from homology"/>
<evidence type="ECO:0000256" key="3">
    <source>
        <dbReference type="ARBA" id="ARBA00018596"/>
    </source>
</evidence>
<dbReference type="PANTHER" id="PTHR23061">
    <property type="entry name" value="DNA POLYMERASE 2 ALPHA 70 KDA SUBUNIT"/>
    <property type="match status" value="1"/>
</dbReference>